<evidence type="ECO:0000256" key="3">
    <source>
        <dbReference type="ARBA" id="ARBA00029447"/>
    </source>
</evidence>
<comment type="similarity">
    <text evidence="3">Belongs to the methyl-accepting chemotaxis (MCP) protein family.</text>
</comment>
<organism evidence="9 10">
    <name type="scientific">Ectothiorhodospira marina</name>
    <dbReference type="NCBI Taxonomy" id="1396821"/>
    <lineage>
        <taxon>Bacteria</taxon>
        <taxon>Pseudomonadati</taxon>
        <taxon>Pseudomonadota</taxon>
        <taxon>Gammaproteobacteria</taxon>
        <taxon>Chromatiales</taxon>
        <taxon>Ectothiorhodospiraceae</taxon>
        <taxon>Ectothiorhodospira</taxon>
    </lineage>
</organism>
<feature type="domain" description="Methyl-accepting transducer" evidence="7">
    <location>
        <begin position="269"/>
        <end position="505"/>
    </location>
</feature>
<keyword evidence="6" id="KW-0472">Membrane</keyword>
<dbReference type="CDD" id="cd06225">
    <property type="entry name" value="HAMP"/>
    <property type="match status" value="1"/>
</dbReference>
<dbReference type="GO" id="GO:0007165">
    <property type="term" value="P:signal transduction"/>
    <property type="evidence" value="ECO:0007669"/>
    <property type="project" value="UniProtKB-KW"/>
</dbReference>
<dbReference type="EMBL" id="FOAA01000014">
    <property type="protein sequence ID" value="SEL35537.1"/>
    <property type="molecule type" value="Genomic_DNA"/>
</dbReference>
<feature type="coiled-coil region" evidence="5">
    <location>
        <begin position="312"/>
        <end position="367"/>
    </location>
</feature>
<dbReference type="OrthoDB" id="9781845at2"/>
<dbReference type="AlphaFoldDB" id="A0A1H7PKE3"/>
<sequence length="542" mass="58146">MGSLLTIRIKLLAMTGLALVFMVVLAAVGLGGMYQNHAQLSTIYQDRVIPMDQLSRIGDTLADDRAQLLIALHNPNLDNIEAANEAIQANDQHRSRVWQAYLDTYLTPREQELADRLAEQMKGLEEQAMGPAAEALSNFHLERAESLLREQVTPRAEAVNATLAQLMDLQMNVSEDIYQSALSQYQNTRNGMIAGLLLVMAISSAVAVMVIRRITGAVDELDQASREMAKGNLTVSVTESGQDELTRVARGFNQMVESVRGIIGQVTGATTQVASAAEELTAVTGETRQRVDQQQNQTEQVATAMNEMTTTVVEVARNAADASQAAQQVNQEAGEAQQVSAQAIEAIKELADEIRRAAEVIKQLEADSEKIGAVLDVIQGVAEQTNLLALNAAIEAARAGEQGRGFAVVADEVRTLASRTQKSTHEIEEMIKALQGGTRNAVAVMQSGLKRAEETSNGAAMADRSMASIVSAVGTISDMSTQIASAAEEQSAVAEDINRNVVRISEVGHDVSNGSGEIASAAQELSRLAADLSHAMERFRVN</sequence>
<dbReference type="InterPro" id="IPR003660">
    <property type="entry name" value="HAMP_dom"/>
</dbReference>
<dbReference type="FunFam" id="1.10.287.950:FF:000001">
    <property type="entry name" value="Methyl-accepting chemotaxis sensory transducer"/>
    <property type="match status" value="1"/>
</dbReference>
<dbReference type="PANTHER" id="PTHR32089">
    <property type="entry name" value="METHYL-ACCEPTING CHEMOTAXIS PROTEIN MCPB"/>
    <property type="match status" value="1"/>
</dbReference>
<dbReference type="InterPro" id="IPR004089">
    <property type="entry name" value="MCPsignal_dom"/>
</dbReference>
<proteinExistence type="inferred from homology"/>
<comment type="subcellular location">
    <subcellularLocation>
        <location evidence="1">Membrane</location>
    </subcellularLocation>
</comment>
<evidence type="ECO:0000256" key="1">
    <source>
        <dbReference type="ARBA" id="ARBA00004370"/>
    </source>
</evidence>
<dbReference type="Gene3D" id="1.10.287.950">
    <property type="entry name" value="Methyl-accepting chemotaxis protein"/>
    <property type="match status" value="1"/>
</dbReference>
<dbReference type="GO" id="GO:0016020">
    <property type="term" value="C:membrane"/>
    <property type="evidence" value="ECO:0007669"/>
    <property type="project" value="UniProtKB-SubCell"/>
</dbReference>
<dbReference type="PROSITE" id="PS50111">
    <property type="entry name" value="CHEMOTAXIS_TRANSDUC_2"/>
    <property type="match status" value="1"/>
</dbReference>
<reference evidence="10" key="1">
    <citation type="submission" date="2016-10" db="EMBL/GenBank/DDBJ databases">
        <authorList>
            <person name="Varghese N."/>
            <person name="Submissions S."/>
        </authorList>
    </citation>
    <scope>NUCLEOTIDE SEQUENCE [LARGE SCALE GENOMIC DNA]</scope>
    <source>
        <strain evidence="10">DSM 241</strain>
    </source>
</reference>
<dbReference type="Pfam" id="PF00672">
    <property type="entry name" value="HAMP"/>
    <property type="match status" value="1"/>
</dbReference>
<dbReference type="Pfam" id="PF00015">
    <property type="entry name" value="MCPsignal"/>
    <property type="match status" value="1"/>
</dbReference>
<feature type="transmembrane region" description="Helical" evidence="6">
    <location>
        <begin position="192"/>
        <end position="211"/>
    </location>
</feature>
<accession>A0A1H7PKE3</accession>
<evidence type="ECO:0000259" key="8">
    <source>
        <dbReference type="PROSITE" id="PS50885"/>
    </source>
</evidence>
<dbReference type="Proteomes" id="UP000199256">
    <property type="component" value="Unassembled WGS sequence"/>
</dbReference>
<dbReference type="STRING" id="1396821.SAMN05444515_11437"/>
<evidence type="ECO:0000256" key="4">
    <source>
        <dbReference type="PROSITE-ProRule" id="PRU00284"/>
    </source>
</evidence>
<feature type="domain" description="HAMP" evidence="8">
    <location>
        <begin position="212"/>
        <end position="264"/>
    </location>
</feature>
<keyword evidence="6" id="KW-0812">Transmembrane</keyword>
<evidence type="ECO:0000313" key="10">
    <source>
        <dbReference type="Proteomes" id="UP000199256"/>
    </source>
</evidence>
<gene>
    <name evidence="9" type="ORF">SAMN05444515_11437</name>
</gene>
<evidence type="ECO:0000256" key="5">
    <source>
        <dbReference type="SAM" id="Coils"/>
    </source>
</evidence>
<dbReference type="PRINTS" id="PR00260">
    <property type="entry name" value="CHEMTRNSDUCR"/>
</dbReference>
<dbReference type="SMART" id="SM00304">
    <property type="entry name" value="HAMP"/>
    <property type="match status" value="2"/>
</dbReference>
<dbReference type="Pfam" id="PF12729">
    <property type="entry name" value="4HB_MCP_1"/>
    <property type="match status" value="1"/>
</dbReference>
<dbReference type="SMART" id="SM00283">
    <property type="entry name" value="MA"/>
    <property type="match status" value="1"/>
</dbReference>
<keyword evidence="10" id="KW-1185">Reference proteome</keyword>
<dbReference type="InterPro" id="IPR024478">
    <property type="entry name" value="HlyB_4HB_MCP"/>
</dbReference>
<dbReference type="PROSITE" id="PS50885">
    <property type="entry name" value="HAMP"/>
    <property type="match status" value="1"/>
</dbReference>
<dbReference type="CDD" id="cd11386">
    <property type="entry name" value="MCP_signal"/>
    <property type="match status" value="1"/>
</dbReference>
<dbReference type="GO" id="GO:0006935">
    <property type="term" value="P:chemotaxis"/>
    <property type="evidence" value="ECO:0007669"/>
    <property type="project" value="InterPro"/>
</dbReference>
<keyword evidence="5" id="KW-0175">Coiled coil</keyword>
<dbReference type="PANTHER" id="PTHR32089:SF112">
    <property type="entry name" value="LYSOZYME-LIKE PROTEIN-RELATED"/>
    <property type="match status" value="1"/>
</dbReference>
<keyword evidence="2 4" id="KW-0807">Transducer</keyword>
<name>A0A1H7PKE3_9GAMM</name>
<evidence type="ECO:0000313" key="9">
    <source>
        <dbReference type="EMBL" id="SEL35537.1"/>
    </source>
</evidence>
<keyword evidence="6" id="KW-1133">Transmembrane helix</keyword>
<dbReference type="InterPro" id="IPR004090">
    <property type="entry name" value="Chemotax_Me-accpt_rcpt"/>
</dbReference>
<protein>
    <submittedName>
        <fullName evidence="9">Methyl-accepting chemotaxis protein</fullName>
    </submittedName>
</protein>
<dbReference type="GO" id="GO:0004888">
    <property type="term" value="F:transmembrane signaling receptor activity"/>
    <property type="evidence" value="ECO:0007669"/>
    <property type="project" value="InterPro"/>
</dbReference>
<evidence type="ECO:0000259" key="7">
    <source>
        <dbReference type="PROSITE" id="PS50111"/>
    </source>
</evidence>
<feature type="transmembrane region" description="Helical" evidence="6">
    <location>
        <begin position="12"/>
        <end position="34"/>
    </location>
</feature>
<evidence type="ECO:0000256" key="2">
    <source>
        <dbReference type="ARBA" id="ARBA00023224"/>
    </source>
</evidence>
<dbReference type="SUPFAM" id="SSF58104">
    <property type="entry name" value="Methyl-accepting chemotaxis protein (MCP) signaling domain"/>
    <property type="match status" value="1"/>
</dbReference>
<evidence type="ECO:0000256" key="6">
    <source>
        <dbReference type="SAM" id="Phobius"/>
    </source>
</evidence>